<dbReference type="SMART" id="SM00388">
    <property type="entry name" value="HisKA"/>
    <property type="match status" value="1"/>
</dbReference>
<dbReference type="InterPro" id="IPR036890">
    <property type="entry name" value="HATPase_C_sf"/>
</dbReference>
<evidence type="ECO:0000256" key="4">
    <source>
        <dbReference type="ARBA" id="ARBA00022553"/>
    </source>
</evidence>
<keyword evidence="4" id="KW-0597">Phosphoprotein</keyword>
<keyword evidence="8" id="KW-0472">Membrane</keyword>
<dbReference type="PROSITE" id="PS50109">
    <property type="entry name" value="HIS_KIN"/>
    <property type="match status" value="1"/>
</dbReference>
<dbReference type="Gene3D" id="6.10.340.10">
    <property type="match status" value="1"/>
</dbReference>
<evidence type="ECO:0000256" key="8">
    <source>
        <dbReference type="SAM" id="Phobius"/>
    </source>
</evidence>
<dbReference type="InterPro" id="IPR003594">
    <property type="entry name" value="HATPase_dom"/>
</dbReference>
<keyword evidence="5" id="KW-0808">Transferase</keyword>
<dbReference type="InterPro" id="IPR004358">
    <property type="entry name" value="Sig_transdc_His_kin-like_C"/>
</dbReference>
<dbReference type="EC" id="2.7.13.3" evidence="3"/>
<dbReference type="Gene3D" id="1.10.287.130">
    <property type="match status" value="1"/>
</dbReference>
<dbReference type="FunFam" id="1.10.287.130:FF:000001">
    <property type="entry name" value="Two-component sensor histidine kinase"/>
    <property type="match status" value="1"/>
</dbReference>
<dbReference type="SMART" id="SM00304">
    <property type="entry name" value="HAMP"/>
    <property type="match status" value="1"/>
</dbReference>
<proteinExistence type="predicted"/>
<dbReference type="InterPro" id="IPR003660">
    <property type="entry name" value="HAMP_dom"/>
</dbReference>
<reference evidence="11 12" key="1">
    <citation type="submission" date="2017-08" db="EMBL/GenBank/DDBJ databases">
        <title>Infants hospitalized years apart are colonized by the same room-sourced microbial strains.</title>
        <authorList>
            <person name="Brooks B."/>
            <person name="Olm M.R."/>
            <person name="Firek B.A."/>
            <person name="Baker R."/>
            <person name="Thomas B.C."/>
            <person name="Morowitz M.J."/>
            <person name="Banfield J.F."/>
        </authorList>
    </citation>
    <scope>NUCLEOTIDE SEQUENCE [LARGE SCALE GENOMIC DNA]</scope>
    <source>
        <strain evidence="11">S2_005_003_R2_43</strain>
    </source>
</reference>
<dbReference type="InterPro" id="IPR005467">
    <property type="entry name" value="His_kinase_dom"/>
</dbReference>
<keyword evidence="6 11" id="KW-0418">Kinase</keyword>
<dbReference type="Proteomes" id="UP000249577">
    <property type="component" value="Unassembled WGS sequence"/>
</dbReference>
<dbReference type="AlphaFoldDB" id="A0A2W5K2A8"/>
<dbReference type="Pfam" id="PF00672">
    <property type="entry name" value="HAMP"/>
    <property type="match status" value="1"/>
</dbReference>
<dbReference type="InterPro" id="IPR050736">
    <property type="entry name" value="Sensor_HK_Regulatory"/>
</dbReference>
<evidence type="ECO:0000256" key="1">
    <source>
        <dbReference type="ARBA" id="ARBA00000085"/>
    </source>
</evidence>
<comment type="caution">
    <text evidence="11">The sequence shown here is derived from an EMBL/GenBank/DDBJ whole genome shotgun (WGS) entry which is preliminary data.</text>
</comment>
<dbReference type="PROSITE" id="PS50885">
    <property type="entry name" value="HAMP"/>
    <property type="match status" value="1"/>
</dbReference>
<feature type="transmembrane region" description="Helical" evidence="8">
    <location>
        <begin position="192"/>
        <end position="214"/>
    </location>
</feature>
<dbReference type="PRINTS" id="PR00344">
    <property type="entry name" value="BCTRLSENSOR"/>
</dbReference>
<dbReference type="Pfam" id="PF00512">
    <property type="entry name" value="HisKA"/>
    <property type="match status" value="1"/>
</dbReference>
<evidence type="ECO:0000256" key="7">
    <source>
        <dbReference type="ARBA" id="ARBA00023012"/>
    </source>
</evidence>
<feature type="transmembrane region" description="Helical" evidence="8">
    <location>
        <begin position="6"/>
        <end position="29"/>
    </location>
</feature>
<organism evidence="11 12">
    <name type="scientific">Ancylobacter novellus</name>
    <name type="common">Thiobacillus novellus</name>
    <dbReference type="NCBI Taxonomy" id="921"/>
    <lineage>
        <taxon>Bacteria</taxon>
        <taxon>Pseudomonadati</taxon>
        <taxon>Pseudomonadota</taxon>
        <taxon>Alphaproteobacteria</taxon>
        <taxon>Hyphomicrobiales</taxon>
        <taxon>Xanthobacteraceae</taxon>
        <taxon>Ancylobacter</taxon>
    </lineage>
</organism>
<keyword evidence="8" id="KW-1133">Transmembrane helix</keyword>
<dbReference type="SUPFAM" id="SSF55874">
    <property type="entry name" value="ATPase domain of HSP90 chaperone/DNA topoisomerase II/histidine kinase"/>
    <property type="match status" value="1"/>
</dbReference>
<dbReference type="SMART" id="SM00387">
    <property type="entry name" value="HATPase_c"/>
    <property type="match status" value="1"/>
</dbReference>
<evidence type="ECO:0000313" key="11">
    <source>
        <dbReference type="EMBL" id="PZQ11226.1"/>
    </source>
</evidence>
<dbReference type="PANTHER" id="PTHR43711">
    <property type="entry name" value="TWO-COMPONENT HISTIDINE KINASE"/>
    <property type="match status" value="1"/>
</dbReference>
<dbReference type="CDD" id="cd06225">
    <property type="entry name" value="HAMP"/>
    <property type="match status" value="1"/>
</dbReference>
<comment type="subcellular location">
    <subcellularLocation>
        <location evidence="2">Membrane</location>
    </subcellularLocation>
</comment>
<dbReference type="EMBL" id="QFPN01000012">
    <property type="protein sequence ID" value="PZQ11226.1"/>
    <property type="molecule type" value="Genomic_DNA"/>
</dbReference>
<evidence type="ECO:0000256" key="5">
    <source>
        <dbReference type="ARBA" id="ARBA00022679"/>
    </source>
</evidence>
<dbReference type="GO" id="GO:0000155">
    <property type="term" value="F:phosphorelay sensor kinase activity"/>
    <property type="evidence" value="ECO:0007669"/>
    <property type="project" value="InterPro"/>
</dbReference>
<evidence type="ECO:0000256" key="2">
    <source>
        <dbReference type="ARBA" id="ARBA00004370"/>
    </source>
</evidence>
<protein>
    <recommendedName>
        <fullName evidence="3">histidine kinase</fullName>
        <ecNumber evidence="3">2.7.13.3</ecNumber>
    </recommendedName>
</protein>
<dbReference type="PANTHER" id="PTHR43711:SF1">
    <property type="entry name" value="HISTIDINE KINASE 1"/>
    <property type="match status" value="1"/>
</dbReference>
<evidence type="ECO:0000259" key="9">
    <source>
        <dbReference type="PROSITE" id="PS50109"/>
    </source>
</evidence>
<dbReference type="SUPFAM" id="SSF158472">
    <property type="entry name" value="HAMP domain-like"/>
    <property type="match status" value="1"/>
</dbReference>
<name>A0A2W5K2A8_ANCNO</name>
<gene>
    <name evidence="11" type="ORF">DI565_18160</name>
</gene>
<dbReference type="Pfam" id="PF02518">
    <property type="entry name" value="HATPase_c"/>
    <property type="match status" value="1"/>
</dbReference>
<feature type="domain" description="Histidine kinase" evidence="9">
    <location>
        <begin position="308"/>
        <end position="524"/>
    </location>
</feature>
<keyword evidence="8" id="KW-0812">Transmembrane</keyword>
<evidence type="ECO:0000256" key="6">
    <source>
        <dbReference type="ARBA" id="ARBA00022777"/>
    </source>
</evidence>
<feature type="domain" description="HAMP" evidence="10">
    <location>
        <begin position="216"/>
        <end position="268"/>
    </location>
</feature>
<keyword evidence="7" id="KW-0902">Two-component regulatory system</keyword>
<comment type="catalytic activity">
    <reaction evidence="1">
        <text>ATP + protein L-histidine = ADP + protein N-phospho-L-histidine.</text>
        <dbReference type="EC" id="2.7.13.3"/>
    </reaction>
</comment>
<dbReference type="InterPro" id="IPR036097">
    <property type="entry name" value="HisK_dim/P_sf"/>
</dbReference>
<evidence type="ECO:0000256" key="3">
    <source>
        <dbReference type="ARBA" id="ARBA00012438"/>
    </source>
</evidence>
<sequence length="528" mass="57680">MTVRLRIAAFEIVTAAFVALMIGVMALALKLADDFVQRVDSVHRRFEVIAELDGNANNYAEQIAEVLLLGAEQMPDFHQAREEMRDAFERLREVTRAEVSSLGSMEEVRRELSDVEMASRMAELYRAIDMAAERVFALQREGKQAEAVELFRRDVEYRLSNDFENLLESALDDERGEVARELEEVRTQQRRLLFWSLAISLLALICGAALGFGLNRSIVRPLQALAAGARALADGALGHRIPVKGSDEFAALSKSFNEMAAAIEAQRAGLMAAQERLHSEVEARTRELSDANAKLKDVDVRRAQFLADVSHELRTPLTILRGEADVALRGKPDPAALRDALAGVQAQATELGALLDDLLAFARSDAEDQSLERTRIQARWLVAAAAQEGAVLAEPRDVIIETDLRAGPAEIEVDQRRMRQALMIGLDNAVKHSPVGGRVTVSTAVEGDRLIIAIADEGDGVAEEDRGRVFDRFYRGRDGGRNVQGLGIGLSIAKEIVERHGGEISLGDGPSGGAVLAIALPLIEEARA</sequence>
<dbReference type="GO" id="GO:0016020">
    <property type="term" value="C:membrane"/>
    <property type="evidence" value="ECO:0007669"/>
    <property type="project" value="UniProtKB-SubCell"/>
</dbReference>
<dbReference type="InterPro" id="IPR003661">
    <property type="entry name" value="HisK_dim/P_dom"/>
</dbReference>
<evidence type="ECO:0000259" key="10">
    <source>
        <dbReference type="PROSITE" id="PS50885"/>
    </source>
</evidence>
<evidence type="ECO:0000313" key="12">
    <source>
        <dbReference type="Proteomes" id="UP000249577"/>
    </source>
</evidence>
<dbReference type="CDD" id="cd00082">
    <property type="entry name" value="HisKA"/>
    <property type="match status" value="1"/>
</dbReference>
<dbReference type="SUPFAM" id="SSF47384">
    <property type="entry name" value="Homodimeric domain of signal transducing histidine kinase"/>
    <property type="match status" value="1"/>
</dbReference>
<accession>A0A2W5K2A8</accession>
<dbReference type="Gene3D" id="3.30.565.10">
    <property type="entry name" value="Histidine kinase-like ATPase, C-terminal domain"/>
    <property type="match status" value="1"/>
</dbReference>